<organism evidence="1 2">
    <name type="scientific">Abeliophyllum distichum</name>
    <dbReference type="NCBI Taxonomy" id="126358"/>
    <lineage>
        <taxon>Eukaryota</taxon>
        <taxon>Viridiplantae</taxon>
        <taxon>Streptophyta</taxon>
        <taxon>Embryophyta</taxon>
        <taxon>Tracheophyta</taxon>
        <taxon>Spermatophyta</taxon>
        <taxon>Magnoliopsida</taxon>
        <taxon>eudicotyledons</taxon>
        <taxon>Gunneridae</taxon>
        <taxon>Pentapetalae</taxon>
        <taxon>asterids</taxon>
        <taxon>lamiids</taxon>
        <taxon>Lamiales</taxon>
        <taxon>Oleaceae</taxon>
        <taxon>Forsythieae</taxon>
        <taxon>Abeliophyllum</taxon>
    </lineage>
</organism>
<accession>A0ABD1RTX8</accession>
<evidence type="ECO:0000313" key="1">
    <source>
        <dbReference type="EMBL" id="KAL2491871.1"/>
    </source>
</evidence>
<dbReference type="Proteomes" id="UP001604336">
    <property type="component" value="Unassembled WGS sequence"/>
</dbReference>
<keyword evidence="2" id="KW-1185">Reference proteome</keyword>
<comment type="caution">
    <text evidence="1">The sequence shown here is derived from an EMBL/GenBank/DDBJ whole genome shotgun (WGS) entry which is preliminary data.</text>
</comment>
<dbReference type="AlphaFoldDB" id="A0ABD1RTX8"/>
<reference evidence="2" key="1">
    <citation type="submission" date="2024-07" db="EMBL/GenBank/DDBJ databases">
        <title>Two chromosome-level genome assemblies of Korean endemic species Abeliophyllum distichum and Forsythia ovata (Oleaceae).</title>
        <authorList>
            <person name="Jang H."/>
        </authorList>
    </citation>
    <scope>NUCLEOTIDE SEQUENCE [LARGE SCALE GENOMIC DNA]</scope>
</reference>
<proteinExistence type="predicted"/>
<evidence type="ECO:0000313" key="2">
    <source>
        <dbReference type="Proteomes" id="UP001604336"/>
    </source>
</evidence>
<name>A0ABD1RTX8_9LAMI</name>
<dbReference type="EMBL" id="JBFOLK010000008">
    <property type="protein sequence ID" value="KAL2491871.1"/>
    <property type="molecule type" value="Genomic_DNA"/>
</dbReference>
<sequence>MADIMFHEGDSVGDPPQLHPTSYRIHAKRQGYLSMHYSRKEVPKSSRHDYVALSKTTSIAVCAAVNGLAVDCYRDYKLKVYNHLKEHGPRHSYGELSAWTGRSTIGKE</sequence>
<protein>
    <submittedName>
        <fullName evidence="1">Uncharacterized protein</fullName>
    </submittedName>
</protein>
<gene>
    <name evidence="1" type="ORF">Adt_27499</name>
</gene>